<gene>
    <name evidence="2" type="ORF">NQ314_021020</name>
</gene>
<organism evidence="2 3">
    <name type="scientific">Rhamnusium bicolor</name>
    <dbReference type="NCBI Taxonomy" id="1586634"/>
    <lineage>
        <taxon>Eukaryota</taxon>
        <taxon>Metazoa</taxon>
        <taxon>Ecdysozoa</taxon>
        <taxon>Arthropoda</taxon>
        <taxon>Hexapoda</taxon>
        <taxon>Insecta</taxon>
        <taxon>Pterygota</taxon>
        <taxon>Neoptera</taxon>
        <taxon>Endopterygota</taxon>
        <taxon>Coleoptera</taxon>
        <taxon>Polyphaga</taxon>
        <taxon>Cucujiformia</taxon>
        <taxon>Chrysomeloidea</taxon>
        <taxon>Cerambycidae</taxon>
        <taxon>Lepturinae</taxon>
        <taxon>Rhagiini</taxon>
        <taxon>Rhamnusium</taxon>
    </lineage>
</organism>
<evidence type="ECO:0000313" key="3">
    <source>
        <dbReference type="Proteomes" id="UP001162156"/>
    </source>
</evidence>
<sequence>MIGKMNNESTENPEDQYLLETDRLNACTDISDYDEESDKDEEDEEFMSEHDTDSEGEWVPSDCELDNEDKDEEFE</sequence>
<feature type="compositionally biased region" description="Acidic residues" evidence="1">
    <location>
        <begin position="63"/>
        <end position="75"/>
    </location>
</feature>
<dbReference type="EMBL" id="JANEYF010005837">
    <property type="protein sequence ID" value="KAJ8926594.1"/>
    <property type="molecule type" value="Genomic_DNA"/>
</dbReference>
<evidence type="ECO:0000313" key="2">
    <source>
        <dbReference type="EMBL" id="KAJ8926594.1"/>
    </source>
</evidence>
<accession>A0AAV8WJ32</accession>
<name>A0AAV8WJ32_9CUCU</name>
<dbReference type="Proteomes" id="UP001162156">
    <property type="component" value="Unassembled WGS sequence"/>
</dbReference>
<dbReference type="AlphaFoldDB" id="A0AAV8WJ32"/>
<feature type="compositionally biased region" description="Acidic residues" evidence="1">
    <location>
        <begin position="31"/>
        <end position="46"/>
    </location>
</feature>
<reference evidence="2" key="1">
    <citation type="journal article" date="2023" name="Insect Mol. Biol.">
        <title>Genome sequencing provides insights into the evolution of gene families encoding plant cell wall-degrading enzymes in longhorned beetles.</title>
        <authorList>
            <person name="Shin N.R."/>
            <person name="Okamura Y."/>
            <person name="Kirsch R."/>
            <person name="Pauchet Y."/>
        </authorList>
    </citation>
    <scope>NUCLEOTIDE SEQUENCE</scope>
    <source>
        <strain evidence="2">RBIC_L_NR</strain>
    </source>
</reference>
<comment type="caution">
    <text evidence="2">The sequence shown here is derived from an EMBL/GenBank/DDBJ whole genome shotgun (WGS) entry which is preliminary data.</text>
</comment>
<feature type="compositionally biased region" description="Polar residues" evidence="1">
    <location>
        <begin position="1"/>
        <end position="10"/>
    </location>
</feature>
<feature type="region of interest" description="Disordered" evidence="1">
    <location>
        <begin position="1"/>
        <end position="75"/>
    </location>
</feature>
<protein>
    <submittedName>
        <fullName evidence="2">Uncharacterized protein</fullName>
    </submittedName>
</protein>
<evidence type="ECO:0000256" key="1">
    <source>
        <dbReference type="SAM" id="MobiDB-lite"/>
    </source>
</evidence>
<keyword evidence="3" id="KW-1185">Reference proteome</keyword>
<proteinExistence type="predicted"/>